<accession>A0A1H4U4N9</accession>
<dbReference type="Proteomes" id="UP000182179">
    <property type="component" value="Unassembled WGS sequence"/>
</dbReference>
<comment type="caution">
    <text evidence="1">The sequence shown here is derived from an EMBL/GenBank/DDBJ whole genome shotgun (WGS) entry which is preliminary data.</text>
</comment>
<sequence length="145" mass="15845">MAAKKAKAPEGLTLERLQALEVRALKLVAAIEQVENADDLEEAGDYVRWWVGRMVEAGYHPVAAEGFAAQGRRAVADAQVRLGVQRDAPGLPKSEAGPLDAGYFKTRLKGLIAVLSNYSATELARECARLARRADPRVLQEDEFQ</sequence>
<keyword evidence="2" id="KW-1185">Reference proteome</keyword>
<evidence type="ECO:0000313" key="1">
    <source>
        <dbReference type="EMBL" id="SEC63696.1"/>
    </source>
</evidence>
<reference evidence="1 2" key="1">
    <citation type="submission" date="2016-10" db="EMBL/GenBank/DDBJ databases">
        <authorList>
            <person name="Varghese N."/>
            <person name="Submissions S."/>
        </authorList>
    </citation>
    <scope>NUCLEOTIDE SEQUENCE [LARGE SCALE GENOMIC DNA]</scope>
    <source>
        <strain evidence="1 2">BS2773</strain>
    </source>
</reference>
<proteinExistence type="predicted"/>
<name>A0A1H4U4N9_9PSED</name>
<organism evidence="1 2">
    <name type="scientific">Pseudomonas costantinii</name>
    <dbReference type="NCBI Taxonomy" id="168469"/>
    <lineage>
        <taxon>Bacteria</taxon>
        <taxon>Pseudomonadati</taxon>
        <taxon>Pseudomonadota</taxon>
        <taxon>Gammaproteobacteria</taxon>
        <taxon>Pseudomonadales</taxon>
        <taxon>Pseudomonadaceae</taxon>
        <taxon>Pseudomonas</taxon>
    </lineage>
</organism>
<protein>
    <submittedName>
        <fullName evidence="1">Uncharacterized protein</fullName>
    </submittedName>
</protein>
<gene>
    <name evidence="1" type="ORF">SAMN04515675_0061</name>
</gene>
<dbReference type="RefSeq" id="WP_074851381.1">
    <property type="nucleotide sequence ID" value="NZ_FNTS01000001.1"/>
</dbReference>
<dbReference type="EMBL" id="FNTS01000001">
    <property type="protein sequence ID" value="SEC63696.1"/>
    <property type="molecule type" value="Genomic_DNA"/>
</dbReference>
<evidence type="ECO:0000313" key="2">
    <source>
        <dbReference type="Proteomes" id="UP000182179"/>
    </source>
</evidence>